<dbReference type="CDD" id="cd07341">
    <property type="entry name" value="M56_BlaR1_MecR1_like"/>
    <property type="match status" value="1"/>
</dbReference>
<dbReference type="PROSITE" id="PS52015">
    <property type="entry name" value="TONB_CTD"/>
    <property type="match status" value="1"/>
</dbReference>
<dbReference type="EMBL" id="CP012040">
    <property type="protein sequence ID" value="AKP49653.1"/>
    <property type="molecule type" value="Genomic_DNA"/>
</dbReference>
<keyword evidence="7" id="KW-0653">Protein transport</keyword>
<keyword evidence="13" id="KW-1185">Reference proteome</keyword>
<dbReference type="PATRIC" id="fig|320787.5.peg.187"/>
<evidence type="ECO:0000256" key="5">
    <source>
        <dbReference type="ARBA" id="ARBA00022519"/>
    </source>
</evidence>
<dbReference type="STRING" id="320787.CA2015_0171"/>
<feature type="transmembrane region" description="Helical" evidence="10">
    <location>
        <begin position="6"/>
        <end position="23"/>
    </location>
</feature>
<dbReference type="InterPro" id="IPR003538">
    <property type="entry name" value="TonB"/>
</dbReference>
<dbReference type="Gene3D" id="2.60.40.1120">
    <property type="entry name" value="Carboxypeptidase-like, regulatory domain"/>
    <property type="match status" value="1"/>
</dbReference>
<dbReference type="Pfam" id="PF05569">
    <property type="entry name" value="Peptidase_M56"/>
    <property type="match status" value="1"/>
</dbReference>
<evidence type="ECO:0000256" key="4">
    <source>
        <dbReference type="ARBA" id="ARBA00022475"/>
    </source>
</evidence>
<dbReference type="Gene3D" id="3.30.1150.10">
    <property type="match status" value="1"/>
</dbReference>
<feature type="transmembrane region" description="Helical" evidence="10">
    <location>
        <begin position="265"/>
        <end position="283"/>
    </location>
</feature>
<dbReference type="InterPro" id="IPR008756">
    <property type="entry name" value="Peptidase_M56"/>
</dbReference>
<dbReference type="KEGG" id="camu:CA2015_0171"/>
<reference evidence="12 13" key="1">
    <citation type="submission" date="2015-07" db="EMBL/GenBank/DDBJ databases">
        <authorList>
            <person name="Kim K.M."/>
        </authorList>
    </citation>
    <scope>NUCLEOTIDE SEQUENCE [LARGE SCALE GENOMIC DNA]</scope>
    <source>
        <strain evidence="12 13">KCTC 12363</strain>
    </source>
</reference>
<keyword evidence="8 10" id="KW-1133">Transmembrane helix</keyword>
<dbReference type="InterPro" id="IPR006260">
    <property type="entry name" value="TonB/TolA_C"/>
</dbReference>
<keyword evidence="6 10" id="KW-0812">Transmembrane</keyword>
<dbReference type="GO" id="GO:0015031">
    <property type="term" value="P:protein transport"/>
    <property type="evidence" value="ECO:0007669"/>
    <property type="project" value="UniProtKB-KW"/>
</dbReference>
<dbReference type="InterPro" id="IPR008969">
    <property type="entry name" value="CarboxyPept-like_regulatory"/>
</dbReference>
<dbReference type="InterPro" id="IPR037682">
    <property type="entry name" value="TonB_C"/>
</dbReference>
<evidence type="ECO:0000256" key="6">
    <source>
        <dbReference type="ARBA" id="ARBA00022692"/>
    </source>
</evidence>
<keyword evidence="3" id="KW-0813">Transport</keyword>
<feature type="domain" description="TonB C-terminal" evidence="11">
    <location>
        <begin position="317"/>
        <end position="413"/>
    </location>
</feature>
<dbReference type="PANTHER" id="PTHR33446">
    <property type="entry name" value="PROTEIN TONB-RELATED"/>
    <property type="match status" value="1"/>
</dbReference>
<evidence type="ECO:0000256" key="9">
    <source>
        <dbReference type="ARBA" id="ARBA00023136"/>
    </source>
</evidence>
<dbReference type="GO" id="GO:0015891">
    <property type="term" value="P:siderophore transport"/>
    <property type="evidence" value="ECO:0007669"/>
    <property type="project" value="InterPro"/>
</dbReference>
<dbReference type="GO" id="GO:0055085">
    <property type="term" value="P:transmembrane transport"/>
    <property type="evidence" value="ECO:0007669"/>
    <property type="project" value="InterPro"/>
</dbReference>
<organism evidence="12 13">
    <name type="scientific">Cyclobacterium amurskyense</name>
    <dbReference type="NCBI Taxonomy" id="320787"/>
    <lineage>
        <taxon>Bacteria</taxon>
        <taxon>Pseudomonadati</taxon>
        <taxon>Bacteroidota</taxon>
        <taxon>Cytophagia</taxon>
        <taxon>Cytophagales</taxon>
        <taxon>Cyclobacteriaceae</taxon>
        <taxon>Cyclobacterium</taxon>
    </lineage>
</organism>
<dbReference type="PANTHER" id="PTHR33446:SF2">
    <property type="entry name" value="PROTEIN TONB"/>
    <property type="match status" value="1"/>
</dbReference>
<dbReference type="SUPFAM" id="SSF74653">
    <property type="entry name" value="TolA/TonB C-terminal domain"/>
    <property type="match status" value="1"/>
</dbReference>
<evidence type="ECO:0000256" key="7">
    <source>
        <dbReference type="ARBA" id="ARBA00022927"/>
    </source>
</evidence>
<evidence type="ECO:0000259" key="11">
    <source>
        <dbReference type="PROSITE" id="PS52015"/>
    </source>
</evidence>
<dbReference type="SUPFAM" id="SSF49464">
    <property type="entry name" value="Carboxypeptidase regulatory domain-like"/>
    <property type="match status" value="1"/>
</dbReference>
<keyword evidence="9 10" id="KW-0472">Membrane</keyword>
<dbReference type="InterPro" id="IPR051045">
    <property type="entry name" value="TonB-dependent_transducer"/>
</dbReference>
<dbReference type="AlphaFoldDB" id="A0A0H4PA89"/>
<keyword evidence="5" id="KW-0997">Cell inner membrane</keyword>
<dbReference type="GO" id="GO:0031992">
    <property type="term" value="F:energy transducer activity"/>
    <property type="evidence" value="ECO:0007669"/>
    <property type="project" value="InterPro"/>
</dbReference>
<dbReference type="NCBIfam" id="TIGR01352">
    <property type="entry name" value="tonB_Cterm"/>
    <property type="match status" value="1"/>
</dbReference>
<feature type="transmembrane region" description="Helical" evidence="10">
    <location>
        <begin position="83"/>
        <end position="103"/>
    </location>
</feature>
<evidence type="ECO:0000256" key="3">
    <source>
        <dbReference type="ARBA" id="ARBA00022448"/>
    </source>
</evidence>
<evidence type="ECO:0000256" key="2">
    <source>
        <dbReference type="ARBA" id="ARBA00006555"/>
    </source>
</evidence>
<evidence type="ECO:0000313" key="12">
    <source>
        <dbReference type="EMBL" id="AKP49653.1"/>
    </source>
</evidence>
<accession>A0A0H4PA89</accession>
<dbReference type="PRINTS" id="PR01374">
    <property type="entry name" value="TONBPROTEIN"/>
</dbReference>
<evidence type="ECO:0000313" key="13">
    <source>
        <dbReference type="Proteomes" id="UP000036520"/>
    </source>
</evidence>
<evidence type="ECO:0000256" key="10">
    <source>
        <dbReference type="SAM" id="Phobius"/>
    </source>
</evidence>
<dbReference type="Pfam" id="PF03544">
    <property type="entry name" value="TonB_C"/>
    <property type="match status" value="1"/>
</dbReference>
<dbReference type="Pfam" id="PF13715">
    <property type="entry name" value="CarbopepD_reg_2"/>
    <property type="match status" value="1"/>
</dbReference>
<comment type="similarity">
    <text evidence="2">Belongs to the TonB family.</text>
</comment>
<dbReference type="GO" id="GO:0030288">
    <property type="term" value="C:outer membrane-bounded periplasmic space"/>
    <property type="evidence" value="ECO:0007669"/>
    <property type="project" value="InterPro"/>
</dbReference>
<proteinExistence type="inferred from homology"/>
<protein>
    <submittedName>
        <fullName evidence="12">Regulatory sensor-transducer, BlaR1/MecR1 family</fullName>
    </submittedName>
</protein>
<name>A0A0H4PA89_9BACT</name>
<feature type="transmembrane region" description="Helical" evidence="10">
    <location>
        <begin position="32"/>
        <end position="53"/>
    </location>
</feature>
<comment type="subcellular location">
    <subcellularLocation>
        <location evidence="1">Cell inner membrane</location>
        <topology evidence="1">Single-pass membrane protein</topology>
        <orientation evidence="1">Periplasmic side</orientation>
    </subcellularLocation>
</comment>
<evidence type="ECO:0000256" key="8">
    <source>
        <dbReference type="ARBA" id="ARBA00022989"/>
    </source>
</evidence>
<dbReference type="GO" id="GO:0098797">
    <property type="term" value="C:plasma membrane protein complex"/>
    <property type="evidence" value="ECO:0007669"/>
    <property type="project" value="TreeGrafter"/>
</dbReference>
<dbReference type="Proteomes" id="UP000036520">
    <property type="component" value="Chromosome"/>
</dbReference>
<sequence length="503" mass="55833">MVLVKFIGCSAIIFLLFQLFLANEKTFTLNRWLLLSLIPAAMLVPFISLPLWLPQESTVAVNYLPYAQNQSTPVVASAPSTQAIPAEFWILAVYLAITALLFAKKISALLKLINWTKKASSKTLKKANLILSEKVISPFSFGKYVFMHPSTYKEGSGKTEMIIKHELIHIVQKHHIDLALMEFISVICWFNPIVFMVKKAIVLNHEYLADQGVKDSVHPIKYKKLLLSLSIQNNPLIWTSAISSSTLKHRLTMLNKPLKKTTMRLRIAFFSLLALLIVTGFSIKINAYPSNQLPPDSSLKWKGNQNSPLDKMPEFKGGMTAFSNYVKKEAKYPLYARIKGIEGQVEVQFVVEKDGSVSNVSAASGTENGFEFLAERIIKNAPDFNPGMQNGQPIRVQMTIPLFFTLSKEELDSDKLPLGEVNIGEFTPNVDGLKIKANYSNGTWNGTVRDTEGNLLPGALIIVEGANAGTVTDINGEFALKSDSSATLIVSFKGYNNVKLNQN</sequence>
<gene>
    <name evidence="12" type="ORF">CA2015_0171</name>
</gene>
<evidence type="ECO:0000256" key="1">
    <source>
        <dbReference type="ARBA" id="ARBA00004383"/>
    </source>
</evidence>
<keyword evidence="4" id="KW-1003">Cell membrane</keyword>